<dbReference type="InterPro" id="IPR006439">
    <property type="entry name" value="HAD-SF_hydro_IA"/>
</dbReference>
<dbReference type="InterPro" id="IPR050155">
    <property type="entry name" value="HAD-like_hydrolase_sf"/>
</dbReference>
<dbReference type="AlphaFoldDB" id="A0ABD5V950"/>
<sequence>MRGDSPAAVLFDLDLTLCVSTQAPEDLLSATFERAGVQPFCEVVDLAAVASETPECESDREFFAALFDLAAERVDGVDPATVPSWDLADAHDALVDHSAVRFRDGARDALDAALAHGPVGLVTNGGRDTQSTKLDALGIADAFGATVFCDPTAGMPPKPDPKPVRAAVDELGVTPDEAVLVGDSKASDVAGAHAAGARSAWVPYDDASNDGDHDPHHTLDAPEDLRDIL</sequence>
<protein>
    <submittedName>
        <fullName evidence="3">HAD family hydrolase</fullName>
        <ecNumber evidence="3">3.1.3.-</ecNumber>
    </submittedName>
</protein>
<evidence type="ECO:0000256" key="2">
    <source>
        <dbReference type="SAM" id="MobiDB-lite"/>
    </source>
</evidence>
<proteinExistence type="inferred from homology"/>
<dbReference type="SFLD" id="SFLDG01129">
    <property type="entry name" value="C1.5:_HAD__Beta-PGM__Phosphata"/>
    <property type="match status" value="1"/>
</dbReference>
<organism evidence="3 4">
    <name type="scientific">Halorubellus litoreus</name>
    <dbReference type="NCBI Taxonomy" id="755308"/>
    <lineage>
        <taxon>Archaea</taxon>
        <taxon>Methanobacteriati</taxon>
        <taxon>Methanobacteriota</taxon>
        <taxon>Stenosarchaea group</taxon>
        <taxon>Halobacteria</taxon>
        <taxon>Halobacteriales</taxon>
        <taxon>Halorubellaceae</taxon>
        <taxon>Halorubellus</taxon>
    </lineage>
</organism>
<evidence type="ECO:0000256" key="1">
    <source>
        <dbReference type="ARBA" id="ARBA00007958"/>
    </source>
</evidence>
<evidence type="ECO:0000313" key="3">
    <source>
        <dbReference type="EMBL" id="MFC6951561.1"/>
    </source>
</evidence>
<comment type="caution">
    <text evidence="3">The sequence shown here is derived from an EMBL/GenBank/DDBJ whole genome shotgun (WGS) entry which is preliminary data.</text>
</comment>
<dbReference type="PANTHER" id="PTHR43434">
    <property type="entry name" value="PHOSPHOGLYCOLATE PHOSPHATASE"/>
    <property type="match status" value="1"/>
</dbReference>
<dbReference type="RefSeq" id="WP_336348589.1">
    <property type="nucleotide sequence ID" value="NZ_JAZAQL010000001.1"/>
</dbReference>
<dbReference type="Gene3D" id="1.20.120.710">
    <property type="entry name" value="Haloacid dehalogenase hydrolase-like domain"/>
    <property type="match status" value="1"/>
</dbReference>
<reference evidence="3 4" key="1">
    <citation type="journal article" date="2019" name="Int. J. Syst. Evol. Microbiol.">
        <title>The Global Catalogue of Microorganisms (GCM) 10K type strain sequencing project: providing services to taxonomists for standard genome sequencing and annotation.</title>
        <authorList>
            <consortium name="The Broad Institute Genomics Platform"/>
            <consortium name="The Broad Institute Genome Sequencing Center for Infectious Disease"/>
            <person name="Wu L."/>
            <person name="Ma J."/>
        </authorList>
    </citation>
    <scope>NUCLEOTIDE SEQUENCE [LARGE SCALE GENOMIC DNA]</scope>
    <source>
        <strain evidence="3 4">GX26</strain>
    </source>
</reference>
<keyword evidence="3" id="KW-0378">Hydrolase</keyword>
<evidence type="ECO:0000313" key="4">
    <source>
        <dbReference type="Proteomes" id="UP001596395"/>
    </source>
</evidence>
<comment type="similarity">
    <text evidence="1">Belongs to the HAD-like hydrolase superfamily.</text>
</comment>
<dbReference type="GO" id="GO:0016787">
    <property type="term" value="F:hydrolase activity"/>
    <property type="evidence" value="ECO:0007669"/>
    <property type="project" value="UniProtKB-KW"/>
</dbReference>
<dbReference type="InterPro" id="IPR036412">
    <property type="entry name" value="HAD-like_sf"/>
</dbReference>
<dbReference type="InterPro" id="IPR023214">
    <property type="entry name" value="HAD_sf"/>
</dbReference>
<feature type="compositionally biased region" description="Basic and acidic residues" evidence="2">
    <location>
        <begin position="210"/>
        <end position="229"/>
    </location>
</feature>
<dbReference type="SUPFAM" id="SSF56784">
    <property type="entry name" value="HAD-like"/>
    <property type="match status" value="1"/>
</dbReference>
<dbReference type="Proteomes" id="UP001596395">
    <property type="component" value="Unassembled WGS sequence"/>
</dbReference>
<dbReference type="Gene3D" id="3.40.50.1000">
    <property type="entry name" value="HAD superfamily/HAD-like"/>
    <property type="match status" value="1"/>
</dbReference>
<dbReference type="NCBIfam" id="TIGR01509">
    <property type="entry name" value="HAD-SF-IA-v3"/>
    <property type="match status" value="1"/>
</dbReference>
<name>A0ABD5V950_9EURY</name>
<dbReference type="PANTHER" id="PTHR43434:SF1">
    <property type="entry name" value="PHOSPHOGLYCOLATE PHOSPHATASE"/>
    <property type="match status" value="1"/>
</dbReference>
<dbReference type="SFLD" id="SFLDS00003">
    <property type="entry name" value="Haloacid_Dehalogenase"/>
    <property type="match status" value="1"/>
</dbReference>
<dbReference type="Pfam" id="PF00702">
    <property type="entry name" value="Hydrolase"/>
    <property type="match status" value="1"/>
</dbReference>
<gene>
    <name evidence="3" type="ORF">ACFQGB_01675</name>
</gene>
<feature type="region of interest" description="Disordered" evidence="2">
    <location>
        <begin position="202"/>
        <end position="229"/>
    </location>
</feature>
<dbReference type="EC" id="3.1.3.-" evidence="3"/>
<dbReference type="NCBIfam" id="TIGR01549">
    <property type="entry name" value="HAD-SF-IA-v1"/>
    <property type="match status" value="1"/>
</dbReference>
<dbReference type="EMBL" id="JBHSXN010000001">
    <property type="protein sequence ID" value="MFC6951561.1"/>
    <property type="molecule type" value="Genomic_DNA"/>
</dbReference>
<keyword evidence="4" id="KW-1185">Reference proteome</keyword>
<accession>A0ABD5V950</accession>